<dbReference type="CDD" id="cd16429">
    <property type="entry name" value="VirB10"/>
    <property type="match status" value="1"/>
</dbReference>
<evidence type="ECO:0000256" key="8">
    <source>
        <dbReference type="SAM" id="Phobius"/>
    </source>
</evidence>
<protein>
    <recommendedName>
        <fullName evidence="11">Type IV secretion system protein VirB10</fullName>
    </recommendedName>
</protein>
<evidence type="ECO:0000256" key="4">
    <source>
        <dbReference type="ARBA" id="ARBA00022692"/>
    </source>
</evidence>
<evidence type="ECO:0000313" key="10">
    <source>
        <dbReference type="Proteomes" id="UP000078476"/>
    </source>
</evidence>
<dbReference type="InterPro" id="IPR047695">
    <property type="entry name" value="T4SS_VirB10/PtlG"/>
</dbReference>
<comment type="subcellular location">
    <subcellularLocation>
        <location evidence="1">Cell membrane</location>
        <topology evidence="1">Single-pass membrane protein</topology>
    </subcellularLocation>
</comment>
<dbReference type="InterPro" id="IPR042217">
    <property type="entry name" value="T4SS_VirB10/TrbI"/>
</dbReference>
<organism evidence="9 10">
    <name type="scientific">Methylomonas lenta</name>
    <dbReference type="NCBI Taxonomy" id="980561"/>
    <lineage>
        <taxon>Bacteria</taxon>
        <taxon>Pseudomonadati</taxon>
        <taxon>Pseudomonadota</taxon>
        <taxon>Gammaproteobacteria</taxon>
        <taxon>Methylococcales</taxon>
        <taxon>Methylococcaceae</taxon>
        <taxon>Methylomonas</taxon>
    </lineage>
</organism>
<proteinExistence type="inferred from homology"/>
<dbReference type="RefSeq" id="WP_066978086.1">
    <property type="nucleotide sequence ID" value="NZ_LUUI01000049.1"/>
</dbReference>
<evidence type="ECO:0000256" key="2">
    <source>
        <dbReference type="ARBA" id="ARBA00010265"/>
    </source>
</evidence>
<evidence type="ECO:0000256" key="1">
    <source>
        <dbReference type="ARBA" id="ARBA00004162"/>
    </source>
</evidence>
<sequence length="380" mass="40507">MNEVNHQETELHAFEGERGMPSVNERGPSTATRGVIVFFILLFIVLAGSLGYWKYQINQERNAQNTAQKEMQITSAVPSRTFTDLPAKPQAAPATPVPAVIPIAENKPPIVFDKSGHSQMADSKPPQVLDKSGSIMMVGGAKNQDASVASGAASPTLQHEAPGEMAALLTSTRTPPRSAGTLGNRNFILAKGSFIDCALQTRLDSTVPGMTACVITRNIYSDNGKVLLLERGSTVTGEYQSNLKHGMARIFVLWNRIKTPNGIVIALDSPGTDQLGGSGLPGYIDNHFWDRFGGALLLTFINSAAQGLSSYVGNLSSQAGLQQNFNGGGGQNSAQNVATEALRNSINIPPTLYKNQGEQVGIYVARDLNFSSVYDVSAAQ</sequence>
<evidence type="ECO:0000256" key="6">
    <source>
        <dbReference type="ARBA" id="ARBA00023136"/>
    </source>
</evidence>
<dbReference type="InterPro" id="IPR005498">
    <property type="entry name" value="T4SS_VirB10/TraB/TrbI"/>
</dbReference>
<keyword evidence="4 8" id="KW-0812">Transmembrane</keyword>
<keyword evidence="6 8" id="KW-0472">Membrane</keyword>
<evidence type="ECO:0000256" key="3">
    <source>
        <dbReference type="ARBA" id="ARBA00022475"/>
    </source>
</evidence>
<gene>
    <name evidence="9" type="ORF">A1359_21090</name>
</gene>
<dbReference type="Gene3D" id="2.40.128.260">
    <property type="entry name" value="Type IV secretion system, VirB10/TraB/TrbI"/>
    <property type="match status" value="2"/>
</dbReference>
<accession>A0A177NQT6</accession>
<dbReference type="AlphaFoldDB" id="A0A177NQT6"/>
<evidence type="ECO:0000313" key="9">
    <source>
        <dbReference type="EMBL" id="OAI20335.1"/>
    </source>
</evidence>
<dbReference type="Proteomes" id="UP000078476">
    <property type="component" value="Unassembled WGS sequence"/>
</dbReference>
<dbReference type="GO" id="GO:0005886">
    <property type="term" value="C:plasma membrane"/>
    <property type="evidence" value="ECO:0007669"/>
    <property type="project" value="UniProtKB-SubCell"/>
</dbReference>
<dbReference type="OrthoDB" id="9766860at2"/>
<reference evidence="9 10" key="1">
    <citation type="submission" date="2016-03" db="EMBL/GenBank/DDBJ databases">
        <authorList>
            <person name="Ploux O."/>
        </authorList>
    </citation>
    <scope>NUCLEOTIDE SEQUENCE [LARGE SCALE GENOMIC DNA]</scope>
    <source>
        <strain evidence="9 10">R-45370</strain>
    </source>
</reference>
<comment type="similarity">
    <text evidence="2">Belongs to the TrbI/VirB10 family.</text>
</comment>
<feature type="region of interest" description="Disordered" evidence="7">
    <location>
        <begin position="1"/>
        <end position="26"/>
    </location>
</feature>
<evidence type="ECO:0000256" key="7">
    <source>
        <dbReference type="SAM" id="MobiDB-lite"/>
    </source>
</evidence>
<keyword evidence="10" id="KW-1185">Reference proteome</keyword>
<evidence type="ECO:0000256" key="5">
    <source>
        <dbReference type="ARBA" id="ARBA00022989"/>
    </source>
</evidence>
<keyword evidence="3" id="KW-1003">Cell membrane</keyword>
<dbReference type="Pfam" id="PF03743">
    <property type="entry name" value="TrbI"/>
    <property type="match status" value="1"/>
</dbReference>
<feature type="compositionally biased region" description="Basic and acidic residues" evidence="7">
    <location>
        <begin position="1"/>
        <end position="18"/>
    </location>
</feature>
<keyword evidence="5 8" id="KW-1133">Transmembrane helix</keyword>
<name>A0A177NQT6_9GAMM</name>
<feature type="transmembrane region" description="Helical" evidence="8">
    <location>
        <begin position="34"/>
        <end position="53"/>
    </location>
</feature>
<dbReference type="EMBL" id="LUUI01000049">
    <property type="protein sequence ID" value="OAI20335.1"/>
    <property type="molecule type" value="Genomic_DNA"/>
</dbReference>
<comment type="caution">
    <text evidence="9">The sequence shown here is derived from an EMBL/GenBank/DDBJ whole genome shotgun (WGS) entry which is preliminary data.</text>
</comment>
<dbReference type="NCBIfam" id="NF038091">
    <property type="entry name" value="T4SS_VirB10"/>
    <property type="match status" value="1"/>
</dbReference>
<dbReference type="STRING" id="980561.A1359_21090"/>
<evidence type="ECO:0008006" key="11">
    <source>
        <dbReference type="Google" id="ProtNLM"/>
    </source>
</evidence>